<reference evidence="2" key="2">
    <citation type="journal article" date="2016" name="Sci. Rep.">
        <title>Dictyocaulus viviparus genome, variome and transcriptome elucidate lungworm biology and support future intervention.</title>
        <authorList>
            <person name="McNulty S.N."/>
            <person name="Strube C."/>
            <person name="Rosa B.A."/>
            <person name="Martin J.C."/>
            <person name="Tyagi R."/>
            <person name="Choi Y.J."/>
            <person name="Wang Q."/>
            <person name="Hallsworth Pepin K."/>
            <person name="Zhang X."/>
            <person name="Ozersky P."/>
            <person name="Wilson R.K."/>
            <person name="Sternberg P.W."/>
            <person name="Gasser R.B."/>
            <person name="Mitreva M."/>
        </authorList>
    </citation>
    <scope>NUCLEOTIDE SEQUENCE [LARGE SCALE GENOMIC DNA]</scope>
    <source>
        <strain evidence="2">HannoverDv2000</strain>
    </source>
</reference>
<evidence type="ECO:0000313" key="1">
    <source>
        <dbReference type="EMBL" id="KJH50898.1"/>
    </source>
</evidence>
<evidence type="ECO:0000313" key="2">
    <source>
        <dbReference type="Proteomes" id="UP000053766"/>
    </source>
</evidence>
<keyword evidence="2" id="KW-1185">Reference proteome</keyword>
<protein>
    <submittedName>
        <fullName evidence="1">Uncharacterized protein</fullName>
    </submittedName>
</protein>
<sequence length="79" mass="9132">MFFRCCHLSLSVPRKEIRFLVCGTVFHHVTITLNAAIDKVYYLYVWLTAKLIKVCQRIYSSTVSVLGSSKSTVYVFEHI</sequence>
<organism evidence="1 2">
    <name type="scientific">Dictyocaulus viviparus</name>
    <name type="common">Bovine lungworm</name>
    <dbReference type="NCBI Taxonomy" id="29172"/>
    <lineage>
        <taxon>Eukaryota</taxon>
        <taxon>Metazoa</taxon>
        <taxon>Ecdysozoa</taxon>
        <taxon>Nematoda</taxon>
        <taxon>Chromadorea</taxon>
        <taxon>Rhabditida</taxon>
        <taxon>Rhabditina</taxon>
        <taxon>Rhabditomorpha</taxon>
        <taxon>Strongyloidea</taxon>
        <taxon>Metastrongylidae</taxon>
        <taxon>Dictyocaulus</taxon>
    </lineage>
</organism>
<accession>A0A0D8Y213</accession>
<reference evidence="1 2" key="1">
    <citation type="submission" date="2013-11" db="EMBL/GenBank/DDBJ databases">
        <title>Draft genome of the bovine lungworm Dictyocaulus viviparus.</title>
        <authorList>
            <person name="Mitreva M."/>
        </authorList>
    </citation>
    <scope>NUCLEOTIDE SEQUENCE [LARGE SCALE GENOMIC DNA]</scope>
    <source>
        <strain evidence="1 2">HannoverDv2000</strain>
    </source>
</reference>
<dbReference type="EMBL" id="KN716195">
    <property type="protein sequence ID" value="KJH50898.1"/>
    <property type="molecule type" value="Genomic_DNA"/>
</dbReference>
<dbReference type="Proteomes" id="UP000053766">
    <property type="component" value="Unassembled WGS sequence"/>
</dbReference>
<dbReference type="AlphaFoldDB" id="A0A0D8Y213"/>
<gene>
    <name evidence="1" type="ORF">DICVIV_02952</name>
</gene>
<proteinExistence type="predicted"/>
<name>A0A0D8Y213_DICVI</name>